<dbReference type="Pfam" id="PF07748">
    <property type="entry name" value="Glyco_hydro_38C"/>
    <property type="match status" value="1"/>
</dbReference>
<dbReference type="InterPro" id="IPR000602">
    <property type="entry name" value="Glyco_hydro_38_N"/>
</dbReference>
<keyword evidence="6" id="KW-0326">Glycosidase</keyword>
<reference evidence="14" key="1">
    <citation type="submission" date="2016-06" db="UniProtKB">
        <authorList>
            <consortium name="WormBaseParasite"/>
        </authorList>
    </citation>
    <scope>IDENTIFICATION</scope>
</reference>
<dbReference type="GO" id="GO:0009313">
    <property type="term" value="P:oligosaccharide catabolic process"/>
    <property type="evidence" value="ECO:0007669"/>
    <property type="project" value="TreeGrafter"/>
</dbReference>
<evidence type="ECO:0000256" key="5">
    <source>
        <dbReference type="ARBA" id="ARBA00022801"/>
    </source>
</evidence>
<feature type="domain" description="Alpha-mannosidase Ams1-like N-terminal" evidence="11">
    <location>
        <begin position="1"/>
        <end position="99"/>
    </location>
</feature>
<dbReference type="SUPFAM" id="SSF88713">
    <property type="entry name" value="Glycoside hydrolase/deacetylase"/>
    <property type="match status" value="1"/>
</dbReference>
<evidence type="ECO:0000256" key="3">
    <source>
        <dbReference type="ARBA" id="ARBA00012752"/>
    </source>
</evidence>
<dbReference type="Pfam" id="PF09261">
    <property type="entry name" value="Alpha-mann_mid"/>
    <property type="match status" value="1"/>
</dbReference>
<dbReference type="InterPro" id="IPR011330">
    <property type="entry name" value="Glyco_hydro/deAcase_b/a-brl"/>
</dbReference>
<dbReference type="AlphaFoldDB" id="A0A183DPQ8"/>
<dbReference type="InterPro" id="IPR028995">
    <property type="entry name" value="Glyco_hydro_57/38_cen_sf"/>
</dbReference>
<keyword evidence="13" id="KW-1185">Reference proteome</keyword>
<evidence type="ECO:0000313" key="12">
    <source>
        <dbReference type="EMBL" id="VDN17793.1"/>
    </source>
</evidence>
<dbReference type="InterPro" id="IPR054723">
    <property type="entry name" value="Ams1-like_N"/>
</dbReference>
<evidence type="ECO:0000259" key="9">
    <source>
        <dbReference type="Pfam" id="PF09261"/>
    </source>
</evidence>
<evidence type="ECO:0000256" key="4">
    <source>
        <dbReference type="ARBA" id="ARBA00022723"/>
    </source>
</evidence>
<dbReference type="GO" id="GO:0046872">
    <property type="term" value="F:metal ion binding"/>
    <property type="evidence" value="ECO:0007669"/>
    <property type="project" value="UniProtKB-KW"/>
</dbReference>
<dbReference type="PANTHER" id="PTHR46017:SF1">
    <property type="entry name" value="ALPHA-MANNOSIDASE 2C1"/>
    <property type="match status" value="1"/>
</dbReference>
<accession>A0A183DPQ8</accession>
<feature type="domain" description="Glycosyl hydrolases family 38 C-terminal" evidence="10">
    <location>
        <begin position="805"/>
        <end position="888"/>
    </location>
</feature>
<dbReference type="Gene3D" id="1.20.1270.50">
    <property type="entry name" value="Glycoside hydrolase family 38, central domain"/>
    <property type="match status" value="1"/>
</dbReference>
<dbReference type="InterPro" id="IPR041147">
    <property type="entry name" value="GH38_C"/>
</dbReference>
<name>A0A183DPQ8_9BILA</name>
<proteinExistence type="inferred from homology"/>
<evidence type="ECO:0000259" key="10">
    <source>
        <dbReference type="Pfam" id="PF17677"/>
    </source>
</evidence>
<feature type="domain" description="Glycosyl hydrolase family 38 C-terminal" evidence="8">
    <location>
        <begin position="526"/>
        <end position="738"/>
    </location>
</feature>
<dbReference type="GO" id="GO:0030246">
    <property type="term" value="F:carbohydrate binding"/>
    <property type="evidence" value="ECO:0007669"/>
    <property type="project" value="InterPro"/>
</dbReference>
<dbReference type="SUPFAM" id="SSF74650">
    <property type="entry name" value="Galactose mutarotase-like"/>
    <property type="match status" value="1"/>
</dbReference>
<feature type="domain" description="Glycoside hydrolase family 38 N-terminal" evidence="7">
    <location>
        <begin position="243"/>
        <end position="307"/>
    </location>
</feature>
<dbReference type="Gene3D" id="3.20.110.10">
    <property type="entry name" value="Glycoside hydrolase 38, N terminal domain"/>
    <property type="match status" value="1"/>
</dbReference>
<evidence type="ECO:0000256" key="1">
    <source>
        <dbReference type="ARBA" id="ARBA00000365"/>
    </source>
</evidence>
<dbReference type="GO" id="GO:0006013">
    <property type="term" value="P:mannose metabolic process"/>
    <property type="evidence" value="ECO:0007669"/>
    <property type="project" value="InterPro"/>
</dbReference>
<feature type="domain" description="Glycoside hydrolase family 38 central" evidence="9">
    <location>
        <begin position="317"/>
        <end position="360"/>
    </location>
</feature>
<dbReference type="EC" id="3.2.1.24" evidence="3"/>
<dbReference type="FunFam" id="2.70.98.30:FF:000001">
    <property type="entry name" value="alpha-mannosidase 2C1 isoform X2"/>
    <property type="match status" value="1"/>
</dbReference>
<dbReference type="Pfam" id="PF17677">
    <property type="entry name" value="Glyco_hydro38C2"/>
    <property type="match status" value="1"/>
</dbReference>
<dbReference type="WBParaSite" id="GPUH_0001071201-mRNA-1">
    <property type="protein sequence ID" value="GPUH_0001071201-mRNA-1"/>
    <property type="gene ID" value="GPUH_0001071201"/>
</dbReference>
<dbReference type="InterPro" id="IPR027291">
    <property type="entry name" value="Glyco_hydro_38_N_sf"/>
</dbReference>
<dbReference type="Pfam" id="PF01074">
    <property type="entry name" value="Glyco_hydro_38N"/>
    <property type="match status" value="2"/>
</dbReference>
<dbReference type="InterPro" id="IPR011682">
    <property type="entry name" value="Glyco_hydro_38_C"/>
</dbReference>
<dbReference type="InterPro" id="IPR011013">
    <property type="entry name" value="Gal_mutarotase_sf_dom"/>
</dbReference>
<reference evidence="12 13" key="2">
    <citation type="submission" date="2018-11" db="EMBL/GenBank/DDBJ databases">
        <authorList>
            <consortium name="Pathogen Informatics"/>
        </authorList>
    </citation>
    <scope>NUCLEOTIDE SEQUENCE [LARGE SCALE GENOMIC DNA]</scope>
</reference>
<evidence type="ECO:0000259" key="8">
    <source>
        <dbReference type="Pfam" id="PF07748"/>
    </source>
</evidence>
<dbReference type="SUPFAM" id="SSF88688">
    <property type="entry name" value="Families 57/38 glycoside transferase middle domain"/>
    <property type="match status" value="1"/>
</dbReference>
<dbReference type="Gene3D" id="2.70.98.30">
    <property type="entry name" value="Golgi alpha-mannosidase II, domain 4"/>
    <property type="match status" value="1"/>
</dbReference>
<evidence type="ECO:0000259" key="11">
    <source>
        <dbReference type="Pfam" id="PF22907"/>
    </source>
</evidence>
<evidence type="ECO:0000256" key="2">
    <source>
        <dbReference type="ARBA" id="ARBA00009792"/>
    </source>
</evidence>
<keyword evidence="5" id="KW-0378">Hydrolase</keyword>
<dbReference type="InterPro" id="IPR015341">
    <property type="entry name" value="Glyco_hydro_38_cen"/>
</dbReference>
<evidence type="ECO:0000259" key="7">
    <source>
        <dbReference type="Pfam" id="PF01074"/>
    </source>
</evidence>
<comment type="similarity">
    <text evidence="2">Belongs to the glycosyl hydrolase 38 family.</text>
</comment>
<keyword evidence="4" id="KW-0479">Metal-binding</keyword>
<dbReference type="InterPro" id="IPR037094">
    <property type="entry name" value="Glyco_hydro_38_cen_sf"/>
</dbReference>
<dbReference type="Proteomes" id="UP000271098">
    <property type="component" value="Unassembled WGS sequence"/>
</dbReference>
<evidence type="ECO:0000313" key="13">
    <source>
        <dbReference type="Proteomes" id="UP000271098"/>
    </source>
</evidence>
<organism evidence="14">
    <name type="scientific">Gongylonema pulchrum</name>
    <dbReference type="NCBI Taxonomy" id="637853"/>
    <lineage>
        <taxon>Eukaryota</taxon>
        <taxon>Metazoa</taxon>
        <taxon>Ecdysozoa</taxon>
        <taxon>Nematoda</taxon>
        <taxon>Chromadorea</taxon>
        <taxon>Rhabditida</taxon>
        <taxon>Spirurina</taxon>
        <taxon>Spiruromorpha</taxon>
        <taxon>Spiruroidea</taxon>
        <taxon>Gongylonematidae</taxon>
        <taxon>Gongylonema</taxon>
    </lineage>
</organism>
<dbReference type="PANTHER" id="PTHR46017">
    <property type="entry name" value="ALPHA-MANNOSIDASE 2C1"/>
    <property type="match status" value="1"/>
</dbReference>
<dbReference type="EMBL" id="UYRT01078105">
    <property type="protein sequence ID" value="VDN17793.1"/>
    <property type="molecule type" value="Genomic_DNA"/>
</dbReference>
<comment type="catalytic activity">
    <reaction evidence="1">
        <text>Hydrolysis of terminal, non-reducing alpha-D-mannose residues in alpha-D-mannosides.</text>
        <dbReference type="EC" id="3.2.1.24"/>
    </reaction>
</comment>
<dbReference type="Pfam" id="PF22907">
    <property type="entry name" value="Ams1-like_1st"/>
    <property type="match status" value="1"/>
</dbReference>
<protein>
    <recommendedName>
        <fullName evidence="3">alpha-mannosidase</fullName>
        <ecNumber evidence="3">3.2.1.24</ecNumber>
    </recommendedName>
</protein>
<feature type="domain" description="Glycoside hydrolase family 38 N-terminal" evidence="7">
    <location>
        <begin position="132"/>
        <end position="236"/>
    </location>
</feature>
<evidence type="ECO:0000313" key="14">
    <source>
        <dbReference type="WBParaSite" id="GPUH_0001071201-mRNA-1"/>
    </source>
</evidence>
<gene>
    <name evidence="12" type="ORF">GPUH_LOCUS10699</name>
</gene>
<sequence>PTWSTHWFQIDVVVPEKWQSKKRVVLRVDAECEATLWSADGQVIQGLSPDFGRTDFELYGSLSIPLKFYVEASCSDRGGDGEGYGIRPAKMDKQFQINRLVSSDFSADVQAECRLQAEAFFRQPNGPSQMTLFAIGNCHIDTAWLWRYRETRRKCARSWSSTVKLMDKHEKMLVWVKEHYPNLYHDMRDYAMENRFVGVGGAWVEMDGNLPSGESIIRQLLYGQREFMNFCGKERRHLVLVITVKECLESQSNFTDRGRSNVAMMLYGFGDGGGGPEENMLKRAVRLEDCDGVPRVRHATPEAFFAESMSLLEFNEGKSLRNQWHRFLLNQFHDILPGSGLKEVVADAMKIYSALLNELTADGDKNLKWEGRCNGPLAQWAINSCNWPRTLLCNGRLLRLEPFSISHLNELEVIKQDLGTKPIATEEDYGYKLQNRYITASVDKAGRIISLRVNRMCERHSSRGRSNGPLAQWAINSCNWPRTILCNGRLLRLEPFSISHLNELEVIKQDLGTKPIATEEDYGYKLQNRYITASVDKAGRIISLRVNRMGERHSSRGIFEAVGSGVVANQFVIFDDVPLFWDAWDVMDYHLETRQLITAEPKATLLKNSPLESRIRVDFEISEQSSLVQYITLFAHLPYLCFDVIVEWHESHKFLKVEFPVNIVSSEASYEVQFGHVKRPTHKNTSWDAAKFEVVGHKWMALTEFDRGVALLNNCKYGHSCRGNIMTLSLLRSSKSPDDTADLGQHNFSYALYPFTGSMQRPGNDLHLSVMRAAYEFNNPTRFVSGWNAEEKISSFLDVRGSEGIVVDTVKVAEDDKATLVVRLFESFGGSTDVQLVLKHPRIVSVDLSDGLERTHCSLPVETNNASSGSDAGNFVNLHFRAFEIKTLLLRLFGL</sequence>
<dbReference type="GO" id="GO:0004559">
    <property type="term" value="F:alpha-mannosidase activity"/>
    <property type="evidence" value="ECO:0007669"/>
    <property type="project" value="UniProtKB-EC"/>
</dbReference>
<dbReference type="OrthoDB" id="10261055at2759"/>
<evidence type="ECO:0000256" key="6">
    <source>
        <dbReference type="ARBA" id="ARBA00023295"/>
    </source>
</evidence>